<sequence length="66" mass="7525">MSLTQPLRSHHSSYFLAVRVFIFLDTEHTGCVVLLPEKEEERGGMDGKRRSTKDHDTGKELCGCHH</sequence>
<feature type="region of interest" description="Disordered" evidence="1">
    <location>
        <begin position="40"/>
        <end position="66"/>
    </location>
</feature>
<proteinExistence type="predicted"/>
<dbReference type="EMBL" id="VSRR010002747">
    <property type="protein sequence ID" value="MPC33037.1"/>
    <property type="molecule type" value="Genomic_DNA"/>
</dbReference>
<organism evidence="2 3">
    <name type="scientific">Portunus trituberculatus</name>
    <name type="common">Swimming crab</name>
    <name type="synonym">Neptunus trituberculatus</name>
    <dbReference type="NCBI Taxonomy" id="210409"/>
    <lineage>
        <taxon>Eukaryota</taxon>
        <taxon>Metazoa</taxon>
        <taxon>Ecdysozoa</taxon>
        <taxon>Arthropoda</taxon>
        <taxon>Crustacea</taxon>
        <taxon>Multicrustacea</taxon>
        <taxon>Malacostraca</taxon>
        <taxon>Eumalacostraca</taxon>
        <taxon>Eucarida</taxon>
        <taxon>Decapoda</taxon>
        <taxon>Pleocyemata</taxon>
        <taxon>Brachyura</taxon>
        <taxon>Eubrachyura</taxon>
        <taxon>Portunoidea</taxon>
        <taxon>Portunidae</taxon>
        <taxon>Portuninae</taxon>
        <taxon>Portunus</taxon>
    </lineage>
</organism>
<comment type="caution">
    <text evidence="2">The sequence shown here is derived from an EMBL/GenBank/DDBJ whole genome shotgun (WGS) entry which is preliminary data.</text>
</comment>
<keyword evidence="3" id="KW-1185">Reference proteome</keyword>
<accession>A0A5B7EID9</accession>
<protein>
    <submittedName>
        <fullName evidence="2">Uncharacterized protein</fullName>
    </submittedName>
</protein>
<gene>
    <name evidence="2" type="ORF">E2C01_026376</name>
</gene>
<dbReference type="AlphaFoldDB" id="A0A5B7EID9"/>
<name>A0A5B7EID9_PORTR</name>
<dbReference type="Proteomes" id="UP000324222">
    <property type="component" value="Unassembled WGS sequence"/>
</dbReference>
<evidence type="ECO:0000313" key="2">
    <source>
        <dbReference type="EMBL" id="MPC33037.1"/>
    </source>
</evidence>
<evidence type="ECO:0000313" key="3">
    <source>
        <dbReference type="Proteomes" id="UP000324222"/>
    </source>
</evidence>
<evidence type="ECO:0000256" key="1">
    <source>
        <dbReference type="SAM" id="MobiDB-lite"/>
    </source>
</evidence>
<reference evidence="2 3" key="1">
    <citation type="submission" date="2019-05" db="EMBL/GenBank/DDBJ databases">
        <title>Another draft genome of Portunus trituberculatus and its Hox gene families provides insights of decapod evolution.</title>
        <authorList>
            <person name="Jeong J.-H."/>
            <person name="Song I."/>
            <person name="Kim S."/>
            <person name="Choi T."/>
            <person name="Kim D."/>
            <person name="Ryu S."/>
            <person name="Kim W."/>
        </authorList>
    </citation>
    <scope>NUCLEOTIDE SEQUENCE [LARGE SCALE GENOMIC DNA]</scope>
    <source>
        <tissue evidence="2">Muscle</tissue>
    </source>
</reference>